<dbReference type="CDD" id="cd12828">
    <property type="entry name" value="TmCorA-like_1"/>
    <property type="match status" value="1"/>
</dbReference>
<dbReference type="EMBL" id="JTHE02000002">
    <property type="protein sequence ID" value="NEV65809.1"/>
    <property type="molecule type" value="Genomic_DNA"/>
</dbReference>
<organism evidence="9">
    <name type="scientific">Lyngbya confervoides BDU141951</name>
    <dbReference type="NCBI Taxonomy" id="1574623"/>
    <lineage>
        <taxon>Bacteria</taxon>
        <taxon>Bacillati</taxon>
        <taxon>Cyanobacteriota</taxon>
        <taxon>Cyanophyceae</taxon>
        <taxon>Oscillatoriophycideae</taxon>
        <taxon>Oscillatoriales</taxon>
        <taxon>Microcoleaceae</taxon>
        <taxon>Lyngbya</taxon>
    </lineage>
</organism>
<dbReference type="SUPFAM" id="SSF144083">
    <property type="entry name" value="Magnesium transport protein CorA, transmembrane region"/>
    <property type="match status" value="1"/>
</dbReference>
<comment type="function">
    <text evidence="8">Mediates influx of magnesium ions.</text>
</comment>
<protein>
    <recommendedName>
        <fullName evidence="8">Magnesium transport protein CorA</fullName>
    </recommendedName>
</protein>
<feature type="transmembrane region" description="Helical" evidence="8">
    <location>
        <begin position="341"/>
        <end position="362"/>
    </location>
</feature>
<dbReference type="GO" id="GO:0050897">
    <property type="term" value="F:cobalt ion binding"/>
    <property type="evidence" value="ECO:0007669"/>
    <property type="project" value="TreeGrafter"/>
</dbReference>
<dbReference type="InterPro" id="IPR045863">
    <property type="entry name" value="CorA_TM1_TM2"/>
</dbReference>
<evidence type="ECO:0000256" key="8">
    <source>
        <dbReference type="RuleBase" id="RU362010"/>
    </source>
</evidence>
<dbReference type="PANTHER" id="PTHR46494:SF1">
    <property type="entry name" value="CORA FAMILY METAL ION TRANSPORTER (EUROFUNG)"/>
    <property type="match status" value="1"/>
</dbReference>
<evidence type="ECO:0000256" key="1">
    <source>
        <dbReference type="ARBA" id="ARBA00004651"/>
    </source>
</evidence>
<dbReference type="SUPFAM" id="SSF143865">
    <property type="entry name" value="CorA soluble domain-like"/>
    <property type="match status" value="1"/>
</dbReference>
<dbReference type="InterPro" id="IPR002523">
    <property type="entry name" value="MgTranspt_CorA/ZnTranspt_ZntB"/>
</dbReference>
<dbReference type="AlphaFoldDB" id="A0A0C1YEC2"/>
<dbReference type="GO" id="GO:0000287">
    <property type="term" value="F:magnesium ion binding"/>
    <property type="evidence" value="ECO:0007669"/>
    <property type="project" value="TreeGrafter"/>
</dbReference>
<dbReference type="GO" id="GO:0005886">
    <property type="term" value="C:plasma membrane"/>
    <property type="evidence" value="ECO:0007669"/>
    <property type="project" value="UniProtKB-SubCell"/>
</dbReference>
<evidence type="ECO:0000256" key="5">
    <source>
        <dbReference type="ARBA" id="ARBA00022692"/>
    </source>
</evidence>
<evidence type="ECO:0000256" key="7">
    <source>
        <dbReference type="ARBA" id="ARBA00023136"/>
    </source>
</evidence>
<keyword evidence="5 8" id="KW-0812">Transmembrane</keyword>
<name>A0A0C1YEC2_9CYAN</name>
<evidence type="ECO:0000256" key="2">
    <source>
        <dbReference type="ARBA" id="ARBA00009765"/>
    </source>
</evidence>
<accession>A0A0C1YEC2</accession>
<dbReference type="InterPro" id="IPR045861">
    <property type="entry name" value="CorA_cytoplasmic_dom"/>
</dbReference>
<evidence type="ECO:0000256" key="3">
    <source>
        <dbReference type="ARBA" id="ARBA00022448"/>
    </source>
</evidence>
<comment type="similarity">
    <text evidence="2 8">Belongs to the CorA metal ion transporter (MIT) (TC 1.A.35) family.</text>
</comment>
<comment type="subcellular location">
    <subcellularLocation>
        <location evidence="1">Cell membrane</location>
        <topology evidence="1">Multi-pass membrane protein</topology>
    </subcellularLocation>
    <subcellularLocation>
        <location evidence="8">Membrane</location>
        <topology evidence="8">Multi-pass membrane protein</topology>
    </subcellularLocation>
</comment>
<feature type="transmembrane region" description="Helical" evidence="8">
    <location>
        <begin position="303"/>
        <end position="321"/>
    </location>
</feature>
<evidence type="ECO:0000256" key="6">
    <source>
        <dbReference type="ARBA" id="ARBA00022989"/>
    </source>
</evidence>
<keyword evidence="6 8" id="KW-1133">Transmembrane helix</keyword>
<dbReference type="Pfam" id="PF01544">
    <property type="entry name" value="CorA"/>
    <property type="match status" value="1"/>
</dbReference>
<dbReference type="GO" id="GO:0015095">
    <property type="term" value="F:magnesium ion transmembrane transporter activity"/>
    <property type="evidence" value="ECO:0007669"/>
    <property type="project" value="UniProtKB-UniRule"/>
</dbReference>
<dbReference type="NCBIfam" id="TIGR00383">
    <property type="entry name" value="corA"/>
    <property type="match status" value="1"/>
</dbReference>
<keyword evidence="7 8" id="KW-0472">Membrane</keyword>
<sequence length="379" mass="43987">MQSEMTEEEIDLLDYNYDLPGSLPGTLNIPDDAAPTELVLISYDAKHSVQKTLHQPDECLPYLEQKMVCWLDVRGLGTEDVLRQVGGIFNLHPLLLEDVVNVPHRPKLDLYDDQLLMIVHMVRPSKRGHGFIAEQVGFILQHNVLLTMQEESLWDCFDPVRDRLKRNLGMLRQRGAGYLTYTLLDTLVDGYFPVLEQYGEYIEDLEDEVVMRPTRQTLQKIHELRRELLMLRRYIWPQRTVINSLIRDGSDFLTQENRIYLQDVYDHIIQILDILETYREVSSSLMDVYLSSVSNRMNDVMKLLTVISTIFIPLTFIAGVYGMNFNPAASPLNMPELNWYWGYPLCLGVMATIALSLFTFFWRQGWFANFSAPPPESDR</sequence>
<dbReference type="PANTHER" id="PTHR46494">
    <property type="entry name" value="CORA FAMILY METAL ION TRANSPORTER (EUROFUNG)"/>
    <property type="match status" value="1"/>
</dbReference>
<keyword evidence="3 8" id="KW-0813">Transport</keyword>
<dbReference type="FunFam" id="1.20.58.340:FF:000012">
    <property type="entry name" value="Magnesium transport protein CorA"/>
    <property type="match status" value="1"/>
</dbReference>
<dbReference type="InterPro" id="IPR004488">
    <property type="entry name" value="Mg/Co-transport_prot_CorA"/>
</dbReference>
<reference evidence="9" key="3">
    <citation type="submission" date="2020-02" db="EMBL/GenBank/DDBJ databases">
        <authorList>
            <person name="Sarangi A.N."/>
            <person name="Ghosh S."/>
            <person name="Mukherjee M."/>
            <person name="Tripathy S."/>
        </authorList>
    </citation>
    <scope>NUCLEOTIDE SEQUENCE</scope>
    <source>
        <strain evidence="9">BDU141951</strain>
    </source>
</reference>
<proteinExistence type="inferred from homology"/>
<reference evidence="9" key="1">
    <citation type="submission" date="2014-11" db="EMBL/GenBank/DDBJ databases">
        <authorList>
            <person name="Malar M.C."/>
            <person name="Sen D."/>
            <person name="Tripathy S."/>
        </authorList>
    </citation>
    <scope>NUCLEOTIDE SEQUENCE</scope>
    <source>
        <strain evidence="9">BDU141951</strain>
    </source>
</reference>
<evidence type="ECO:0000256" key="4">
    <source>
        <dbReference type="ARBA" id="ARBA00022475"/>
    </source>
</evidence>
<comment type="caution">
    <text evidence="9">The sequence shown here is derived from an EMBL/GenBank/DDBJ whole genome shotgun (WGS) entry which is preliminary data.</text>
</comment>
<keyword evidence="8" id="KW-0460">Magnesium</keyword>
<dbReference type="GO" id="GO:0015087">
    <property type="term" value="F:cobalt ion transmembrane transporter activity"/>
    <property type="evidence" value="ECO:0007669"/>
    <property type="project" value="UniProtKB-UniRule"/>
</dbReference>
<dbReference type="Gene3D" id="1.20.58.340">
    <property type="entry name" value="Magnesium transport protein CorA, transmembrane region"/>
    <property type="match status" value="2"/>
</dbReference>
<evidence type="ECO:0000313" key="9">
    <source>
        <dbReference type="EMBL" id="NEV65809.1"/>
    </source>
</evidence>
<keyword evidence="4 8" id="KW-1003">Cell membrane</keyword>
<keyword evidence="8" id="KW-0406">Ion transport</keyword>
<gene>
    <name evidence="8 9" type="primary">corA</name>
    <name evidence="9" type="ORF">QQ91_001615</name>
</gene>
<dbReference type="Gene3D" id="3.30.460.20">
    <property type="entry name" value="CorA soluble domain-like"/>
    <property type="match status" value="1"/>
</dbReference>
<reference evidence="9" key="2">
    <citation type="journal article" date="2015" name="Genome Announc.">
        <title>Draft Genome Sequence of Filamentous Marine Cyanobacterium Lyngbya confervoides Strain BDU141951.</title>
        <authorList>
            <person name="Chandrababunaidu M.M."/>
            <person name="Sen D."/>
            <person name="Tripathy S."/>
        </authorList>
    </citation>
    <scope>NUCLEOTIDE SEQUENCE</scope>
    <source>
        <strain evidence="9">BDU141951</strain>
    </source>
</reference>